<comment type="caution">
    <text evidence="1">The sequence shown here is derived from an EMBL/GenBank/DDBJ whole genome shotgun (WGS) entry which is preliminary data.</text>
</comment>
<evidence type="ECO:0000313" key="1">
    <source>
        <dbReference type="EMBL" id="MBD0724981.1"/>
    </source>
</evidence>
<dbReference type="EMBL" id="NASZ01000008">
    <property type="protein sequence ID" value="MBD0724981.1"/>
    <property type="molecule type" value="Genomic_DNA"/>
</dbReference>
<name>A0ABR7UQ27_9FLAO</name>
<reference evidence="1 2" key="1">
    <citation type="journal article" date="2020" name="Microbiol. Res.">
        <title>Flavobacterium pokkalii sp. nov., a novel plant growth promoting native rhizobacteria isolated from pokkali rice grown in coastal saline affected agricultural regions of southern India, Kerala.</title>
        <authorList>
            <person name="Menon R.R."/>
            <person name="Kumari S."/>
            <person name="Viver T."/>
            <person name="Rameshkumar N."/>
        </authorList>
    </citation>
    <scope>NUCLEOTIDE SEQUENCE [LARGE SCALE GENOMIC DNA]</scope>
    <source>
        <strain evidence="1 2">L1I52</strain>
    </source>
</reference>
<protein>
    <submittedName>
        <fullName evidence="1">Uncharacterized protein</fullName>
    </submittedName>
</protein>
<gene>
    <name evidence="1" type="ORF">B6A10_07305</name>
</gene>
<keyword evidence="2" id="KW-1185">Reference proteome</keyword>
<dbReference type="Proteomes" id="UP000661715">
    <property type="component" value="Unassembled WGS sequence"/>
</dbReference>
<sequence length="78" mass="9178">MLQFIYSITISLSFSAQPLCFQWFSDILFLLRKPYSYDFVTLDMKMLPKKEADYVTSYNDVLYSLGETPNLFLKAVEK</sequence>
<evidence type="ECO:0000313" key="2">
    <source>
        <dbReference type="Proteomes" id="UP000661715"/>
    </source>
</evidence>
<accession>A0ABR7UQ27</accession>
<proteinExistence type="predicted"/>
<organism evidence="1 2">
    <name type="scientific">Flavobacterium pokkalii</name>
    <dbReference type="NCBI Taxonomy" id="1940408"/>
    <lineage>
        <taxon>Bacteria</taxon>
        <taxon>Pseudomonadati</taxon>
        <taxon>Bacteroidota</taxon>
        <taxon>Flavobacteriia</taxon>
        <taxon>Flavobacteriales</taxon>
        <taxon>Flavobacteriaceae</taxon>
        <taxon>Flavobacterium</taxon>
    </lineage>
</organism>